<keyword evidence="3 5" id="KW-0067">ATP-binding</keyword>
<dbReference type="InterPro" id="IPR027417">
    <property type="entry name" value="P-loop_NTPase"/>
</dbReference>
<dbReference type="InterPro" id="IPR003593">
    <property type="entry name" value="AAA+_ATPase"/>
</dbReference>
<dbReference type="SUPFAM" id="SSF50331">
    <property type="entry name" value="MOP-like"/>
    <property type="match status" value="1"/>
</dbReference>
<dbReference type="EMBL" id="SMLW01000630">
    <property type="protein sequence ID" value="MTI27481.1"/>
    <property type="molecule type" value="Genomic_DNA"/>
</dbReference>
<reference evidence="5 6" key="1">
    <citation type="submission" date="2019-02" db="EMBL/GenBank/DDBJ databases">
        <authorList>
            <person name="Goldberg S.R."/>
            <person name="Haltli B.A."/>
            <person name="Correa H."/>
            <person name="Russell K.G."/>
        </authorList>
    </citation>
    <scope>NUCLEOTIDE SEQUENCE [LARGE SCALE GENOMIC DNA]</scope>
    <source>
        <strain evidence="5 6">JCM 16186</strain>
    </source>
</reference>
<feature type="domain" description="ABC transporter" evidence="4">
    <location>
        <begin position="4"/>
        <end position="238"/>
    </location>
</feature>
<dbReference type="InterPro" id="IPR008995">
    <property type="entry name" value="Mo/tungstate-bd_C_term_dom"/>
</dbReference>
<dbReference type="SMART" id="SM00382">
    <property type="entry name" value="AAA"/>
    <property type="match status" value="1"/>
</dbReference>
<dbReference type="PROSITE" id="PS50893">
    <property type="entry name" value="ABC_TRANSPORTER_2"/>
    <property type="match status" value="1"/>
</dbReference>
<dbReference type="GO" id="GO:0005524">
    <property type="term" value="F:ATP binding"/>
    <property type="evidence" value="ECO:0007669"/>
    <property type="project" value="UniProtKB-KW"/>
</dbReference>
<evidence type="ECO:0000256" key="3">
    <source>
        <dbReference type="ARBA" id="ARBA00022840"/>
    </source>
</evidence>
<dbReference type="Gene3D" id="3.40.50.300">
    <property type="entry name" value="P-loop containing nucleotide triphosphate hydrolases"/>
    <property type="match status" value="1"/>
</dbReference>
<dbReference type="InterPro" id="IPR013283">
    <property type="entry name" value="RLI1"/>
</dbReference>
<evidence type="ECO:0000313" key="5">
    <source>
        <dbReference type="EMBL" id="MTI27481.1"/>
    </source>
</evidence>
<dbReference type="Proteomes" id="UP000798808">
    <property type="component" value="Unassembled WGS sequence"/>
</dbReference>
<evidence type="ECO:0000256" key="2">
    <source>
        <dbReference type="ARBA" id="ARBA00022741"/>
    </source>
</evidence>
<comment type="caution">
    <text evidence="5">The sequence shown here is derived from an EMBL/GenBank/DDBJ whole genome shotgun (WGS) entry which is preliminary data.</text>
</comment>
<protein>
    <submittedName>
        <fullName evidence="5">ABC transporter ATP-binding protein</fullName>
    </submittedName>
</protein>
<proteinExistence type="predicted"/>
<dbReference type="PANTHER" id="PTHR42781">
    <property type="entry name" value="SPERMIDINE/PUTRESCINE IMPORT ATP-BINDING PROTEIN POTA"/>
    <property type="match status" value="1"/>
</dbReference>
<name>A0ABW9RTU1_9BACT</name>
<dbReference type="SUPFAM" id="SSF52540">
    <property type="entry name" value="P-loop containing nucleoside triphosphate hydrolases"/>
    <property type="match status" value="1"/>
</dbReference>
<dbReference type="Pfam" id="PF00005">
    <property type="entry name" value="ABC_tran"/>
    <property type="match status" value="1"/>
</dbReference>
<gene>
    <name evidence="5" type="ORF">E1163_21170</name>
</gene>
<dbReference type="InterPro" id="IPR050093">
    <property type="entry name" value="ABC_SmlMolc_Importer"/>
</dbReference>
<dbReference type="InterPro" id="IPR013611">
    <property type="entry name" value="Transp-assoc_OB_typ2"/>
</dbReference>
<organism evidence="5 6">
    <name type="scientific">Fulvivirga kasyanovii</name>
    <dbReference type="NCBI Taxonomy" id="396812"/>
    <lineage>
        <taxon>Bacteria</taxon>
        <taxon>Pseudomonadati</taxon>
        <taxon>Bacteroidota</taxon>
        <taxon>Cytophagia</taxon>
        <taxon>Cytophagales</taxon>
        <taxon>Fulvivirgaceae</taxon>
        <taxon>Fulvivirga</taxon>
    </lineage>
</organism>
<sequence length="338" mass="37700">MPFLRLTHVSRKYPGQNLAAVDDVSLDLQEGGILSIVGENGSGKTTLLKIIGGFEDVDAGEVRLADEVVTGPSHNLVPGHPDIKMLAQDLRLMPKHTILENIGYNLRGYVHEFQNERLNYLVDLFRLQGLEHKRPVQLSGGQQQRAALARALAEEPALLLLDEPFSSLDIMLKDEIRHKVIRQARKDGDTLIFVTHEVKDALSLSDQIAVMRAGKIVQMDEPQVVYEKPKDEYVAYLFGNVNVLAPDDLFKAFPDLRNNNSLHQHTKASFRPGKVCICESQTKTGQGVVTSSAYLGDTYELEIEAGGIPLKVNSKEYYRPGDKLCLRIDPDHIHFLEG</sequence>
<dbReference type="PRINTS" id="PR01868">
    <property type="entry name" value="ABCEFAMILY"/>
</dbReference>
<evidence type="ECO:0000259" key="4">
    <source>
        <dbReference type="PROSITE" id="PS50893"/>
    </source>
</evidence>
<dbReference type="PROSITE" id="PS00211">
    <property type="entry name" value="ABC_TRANSPORTER_1"/>
    <property type="match status" value="1"/>
</dbReference>
<keyword evidence="6" id="KW-1185">Reference proteome</keyword>
<accession>A0ABW9RTU1</accession>
<dbReference type="InterPro" id="IPR017871">
    <property type="entry name" value="ABC_transporter-like_CS"/>
</dbReference>
<evidence type="ECO:0000256" key="1">
    <source>
        <dbReference type="ARBA" id="ARBA00022448"/>
    </source>
</evidence>
<dbReference type="InterPro" id="IPR003439">
    <property type="entry name" value="ABC_transporter-like_ATP-bd"/>
</dbReference>
<dbReference type="PANTHER" id="PTHR42781:SF4">
    <property type="entry name" value="SPERMIDINE_PUTRESCINE IMPORT ATP-BINDING PROTEIN POTA"/>
    <property type="match status" value="1"/>
</dbReference>
<keyword evidence="1" id="KW-0813">Transport</keyword>
<evidence type="ECO:0000313" key="6">
    <source>
        <dbReference type="Proteomes" id="UP000798808"/>
    </source>
</evidence>
<dbReference type="Pfam" id="PF08402">
    <property type="entry name" value="TOBE_2"/>
    <property type="match status" value="1"/>
</dbReference>
<keyword evidence="2" id="KW-0547">Nucleotide-binding</keyword>
<dbReference type="RefSeq" id="WP_155174482.1">
    <property type="nucleotide sequence ID" value="NZ_BAAAFL010000002.1"/>
</dbReference>